<feature type="region of interest" description="Disordered" evidence="5">
    <location>
        <begin position="169"/>
        <end position="240"/>
    </location>
</feature>
<keyword evidence="8" id="KW-1185">Reference proteome</keyword>
<evidence type="ECO:0000313" key="8">
    <source>
        <dbReference type="Proteomes" id="UP000000759"/>
    </source>
</evidence>
<feature type="compositionally biased region" description="Polar residues" evidence="5">
    <location>
        <begin position="481"/>
        <end position="491"/>
    </location>
</feature>
<dbReference type="OrthoDB" id="45919at2759"/>
<feature type="region of interest" description="Disordered" evidence="5">
    <location>
        <begin position="475"/>
        <end position="496"/>
    </location>
</feature>
<dbReference type="AlphaFoldDB" id="B7FSR2"/>
<evidence type="ECO:0000256" key="4">
    <source>
        <dbReference type="ARBA" id="ARBA00023136"/>
    </source>
</evidence>
<dbReference type="Proteomes" id="UP000000759">
    <property type="component" value="Chromosome 2"/>
</dbReference>
<feature type="transmembrane region" description="Helical" evidence="6">
    <location>
        <begin position="510"/>
        <end position="537"/>
    </location>
</feature>
<evidence type="ECO:0000256" key="5">
    <source>
        <dbReference type="SAM" id="MobiDB-lite"/>
    </source>
</evidence>
<dbReference type="PaxDb" id="2850-Phatr43585"/>
<organism evidence="7 8">
    <name type="scientific">Phaeodactylum tricornutum (strain CCAP 1055/1)</name>
    <dbReference type="NCBI Taxonomy" id="556484"/>
    <lineage>
        <taxon>Eukaryota</taxon>
        <taxon>Sar</taxon>
        <taxon>Stramenopiles</taxon>
        <taxon>Ochrophyta</taxon>
        <taxon>Bacillariophyta</taxon>
        <taxon>Bacillariophyceae</taxon>
        <taxon>Bacillariophycidae</taxon>
        <taxon>Naviculales</taxon>
        <taxon>Phaeodactylaceae</taxon>
        <taxon>Phaeodactylum</taxon>
    </lineage>
</organism>
<feature type="compositionally biased region" description="Polar residues" evidence="5">
    <location>
        <begin position="180"/>
        <end position="198"/>
    </location>
</feature>
<gene>
    <name evidence="7" type="ORF">PHATRDRAFT_43585</name>
</gene>
<dbReference type="PANTHER" id="PTHR17920">
    <property type="entry name" value="TRANSMEMBRANE AND COILED-COIL DOMAIN-CONTAINING PROTEIN 4 TMCO4"/>
    <property type="match status" value="1"/>
</dbReference>
<dbReference type="eggNOG" id="KOG2385">
    <property type="taxonomic scope" value="Eukaryota"/>
</dbReference>
<keyword evidence="2 6" id="KW-0812">Transmembrane</keyword>
<dbReference type="InParanoid" id="B7FSR2"/>
<feature type="compositionally biased region" description="Basic and acidic residues" evidence="5">
    <location>
        <begin position="1"/>
        <end position="13"/>
    </location>
</feature>
<dbReference type="Pfam" id="PF05277">
    <property type="entry name" value="DUF726"/>
    <property type="match status" value="3"/>
</dbReference>
<feature type="region of interest" description="Disordered" evidence="5">
    <location>
        <begin position="1"/>
        <end position="42"/>
    </location>
</feature>
<accession>B7FSR2</accession>
<dbReference type="RefSeq" id="XP_002177709.1">
    <property type="nucleotide sequence ID" value="XM_002177673.1"/>
</dbReference>
<protein>
    <recommendedName>
        <fullName evidence="9">Transmembrane protein</fullName>
    </recommendedName>
</protein>
<keyword evidence="4 6" id="KW-0472">Membrane</keyword>
<evidence type="ECO:0008006" key="9">
    <source>
        <dbReference type="Google" id="ProtNLM"/>
    </source>
</evidence>
<dbReference type="HOGENOM" id="CLU_282620_0_0_1"/>
<dbReference type="EMBL" id="CM000606">
    <property type="protein sequence ID" value="EEC50523.1"/>
    <property type="molecule type" value="Genomic_DNA"/>
</dbReference>
<dbReference type="PANTHER" id="PTHR17920:SF3">
    <property type="entry name" value="TRANSMEMBRANE AND COILED-COIL DOMAIN-CONTAINING PROTEIN 4"/>
    <property type="match status" value="1"/>
</dbReference>
<dbReference type="GeneID" id="7197315"/>
<evidence type="ECO:0000256" key="3">
    <source>
        <dbReference type="ARBA" id="ARBA00022989"/>
    </source>
</evidence>
<feature type="region of interest" description="Disordered" evidence="5">
    <location>
        <begin position="67"/>
        <end position="111"/>
    </location>
</feature>
<comment type="subcellular location">
    <subcellularLocation>
        <location evidence="1">Membrane</location>
        <topology evidence="1">Multi-pass membrane protein</topology>
    </subcellularLocation>
</comment>
<keyword evidence="3 6" id="KW-1133">Transmembrane helix</keyword>
<dbReference type="InterPro" id="IPR007941">
    <property type="entry name" value="DUF726"/>
</dbReference>
<feature type="region of interest" description="Disordered" evidence="5">
    <location>
        <begin position="738"/>
        <end position="772"/>
    </location>
</feature>
<reference evidence="8" key="2">
    <citation type="submission" date="2008-08" db="EMBL/GenBank/DDBJ databases">
        <authorList>
            <consortium name="Diatom Consortium"/>
            <person name="Grigoriev I."/>
            <person name="Grimwood J."/>
            <person name="Kuo A."/>
            <person name="Otillar R.P."/>
            <person name="Salamov A."/>
            <person name="Detter J.C."/>
            <person name="Lindquist E."/>
            <person name="Shapiro H."/>
            <person name="Lucas S."/>
            <person name="Glavina del Rio T."/>
            <person name="Pitluck S."/>
            <person name="Rokhsar D."/>
            <person name="Bowler C."/>
        </authorList>
    </citation>
    <scope>GENOME REANNOTATION</scope>
    <source>
        <strain evidence="8">CCAP 1055/1</strain>
    </source>
</reference>
<evidence type="ECO:0000256" key="6">
    <source>
        <dbReference type="SAM" id="Phobius"/>
    </source>
</evidence>
<feature type="transmembrane region" description="Helical" evidence="6">
    <location>
        <begin position="543"/>
        <end position="569"/>
    </location>
</feature>
<evidence type="ECO:0000313" key="7">
    <source>
        <dbReference type="EMBL" id="EEC50523.1"/>
    </source>
</evidence>
<sequence>MESDRKEYTKNDEEQGDQAQALPPSEYSTTERNPPTPNCALRQDLCSENSSLVSDLIQSAARSVLEDEHYEQERNGSSCSGSYTDIDGGRRGYHTSGMTPNSRKKGPLSPTLQSLQTKTLPAMPDEQDRKRFVGCLAAVLASLYDFDVVDDDEDLSQADKVLSMAYLDRSEQDDEDEHSLSPTKASRNNTKDSSSLYSRSVDGFDTPARAQQYRSMISSRSSMQIDRGTRDQLQKARSRHRKRRYDILSDLLLASGDYLQLESGQVKAFLPMLAKLLVPNSDKKEASHASQLSAQHGQRPHSNSSNTSSNLAAMDNQEKTILQRSGISGANVNGFTNSEEMVHLELDDIEYLRPFLESLTPGAGLRCVALLLLQYLLLHSRQTGYDARVRHAIKTLGVLVLVHDMQHDPVDVYIDDELKKPSSSPRTRRHRGHLKTSHPDLVVLATRKFESLEHFIAAKLIVLSREQQAHKVHRGARSAGARSSQTQQTPASKGLTREQWMRGIKIGGTAMAAGTLFAITGGLAAPGIAAGVAAIAGGTAVTAAAAAVLTSTAAVTTIFGVGGGGLAAYKMQRRTQGLTEFEFRKETGKASREKEGQIDTVDAELFSTICISGWLRDKFDFQRPWGVSPSRPELTDRQELLERFYTIHSPSHISRCAKILDHWKGEEKDLWGLLRQKYGQDPDHLFPLEKGPRLHASLTLEQKEVIDQLFVELGYTPKSLDEIKTQPTPFERIRKGWNKQAAGPRRDENLSTSHIPVGPAHRSLADSLQSPESVETYVGSRAEVTSSGFESFSTALSMLPPDKRSDESTEKVELPRHIATVWDYPSIYGGEQYTVQWESELLTELCDSVNDLARDLVSGGTAQILKHTALSTLISAFAWPYALVNAANMIDGTWTLAVERSDEAGRELARSLLLSRAGHRPVTLVGFSFGARAIYSCLKELARLQEKWEDFCEDEDSSRSGKVLQNQSVADLELDESNKDYFRYMREPASIVEDVVLMGLPNHLSLSSWKACRQVVAGRLINCFSQKDLILSLMFQFKRLGLKPVCGTCPVNVPGVENIDVSDLVSGHQDYTLVNGDILKRVRHCQPFRSRHTRIFVPEVAASSM</sequence>
<feature type="region of interest" description="Disordered" evidence="5">
    <location>
        <begin position="284"/>
        <end position="310"/>
    </location>
</feature>
<dbReference type="GO" id="GO:0016020">
    <property type="term" value="C:membrane"/>
    <property type="evidence" value="ECO:0007669"/>
    <property type="project" value="UniProtKB-SubCell"/>
</dbReference>
<reference evidence="7 8" key="1">
    <citation type="journal article" date="2008" name="Nature">
        <title>The Phaeodactylum genome reveals the evolutionary history of diatom genomes.</title>
        <authorList>
            <person name="Bowler C."/>
            <person name="Allen A.E."/>
            <person name="Badger J.H."/>
            <person name="Grimwood J."/>
            <person name="Jabbari K."/>
            <person name="Kuo A."/>
            <person name="Maheswari U."/>
            <person name="Martens C."/>
            <person name="Maumus F."/>
            <person name="Otillar R.P."/>
            <person name="Rayko E."/>
            <person name="Salamov A."/>
            <person name="Vandepoele K."/>
            <person name="Beszteri B."/>
            <person name="Gruber A."/>
            <person name="Heijde M."/>
            <person name="Katinka M."/>
            <person name="Mock T."/>
            <person name="Valentin K."/>
            <person name="Verret F."/>
            <person name="Berges J.A."/>
            <person name="Brownlee C."/>
            <person name="Cadoret J.P."/>
            <person name="Chiovitti A."/>
            <person name="Choi C.J."/>
            <person name="Coesel S."/>
            <person name="De Martino A."/>
            <person name="Detter J.C."/>
            <person name="Durkin C."/>
            <person name="Falciatore A."/>
            <person name="Fournet J."/>
            <person name="Haruta M."/>
            <person name="Huysman M.J."/>
            <person name="Jenkins B.D."/>
            <person name="Jiroutova K."/>
            <person name="Jorgensen R.E."/>
            <person name="Joubert Y."/>
            <person name="Kaplan A."/>
            <person name="Kroger N."/>
            <person name="Kroth P.G."/>
            <person name="La Roche J."/>
            <person name="Lindquist E."/>
            <person name="Lommer M."/>
            <person name="Martin-Jezequel V."/>
            <person name="Lopez P.J."/>
            <person name="Lucas S."/>
            <person name="Mangogna M."/>
            <person name="McGinnis K."/>
            <person name="Medlin L.K."/>
            <person name="Montsant A."/>
            <person name="Oudot-Le Secq M.P."/>
            <person name="Napoli C."/>
            <person name="Obornik M."/>
            <person name="Parker M.S."/>
            <person name="Petit J.L."/>
            <person name="Porcel B.M."/>
            <person name="Poulsen N."/>
            <person name="Robison M."/>
            <person name="Rychlewski L."/>
            <person name="Rynearson T.A."/>
            <person name="Schmutz J."/>
            <person name="Shapiro H."/>
            <person name="Siaut M."/>
            <person name="Stanley M."/>
            <person name="Sussman M.R."/>
            <person name="Taylor A.R."/>
            <person name="Vardi A."/>
            <person name="von Dassow P."/>
            <person name="Vyverman W."/>
            <person name="Willis A."/>
            <person name="Wyrwicz L.S."/>
            <person name="Rokhsar D.S."/>
            <person name="Weissenbach J."/>
            <person name="Armbrust E.V."/>
            <person name="Green B.R."/>
            <person name="Van de Peer Y."/>
            <person name="Grigoriev I.V."/>
        </authorList>
    </citation>
    <scope>NUCLEOTIDE SEQUENCE [LARGE SCALE GENOMIC DNA]</scope>
    <source>
        <strain evidence="7 8">CCAP 1055/1</strain>
    </source>
</reference>
<evidence type="ECO:0000256" key="1">
    <source>
        <dbReference type="ARBA" id="ARBA00004141"/>
    </source>
</evidence>
<proteinExistence type="predicted"/>
<feature type="compositionally biased region" description="Low complexity" evidence="5">
    <location>
        <begin position="212"/>
        <end position="225"/>
    </location>
</feature>
<dbReference type="KEGG" id="pti:PHATRDRAFT_43585"/>
<evidence type="ECO:0000256" key="2">
    <source>
        <dbReference type="ARBA" id="ARBA00022692"/>
    </source>
</evidence>
<name>B7FSR2_PHATC</name>